<gene>
    <name evidence="1" type="ORF">CYMTET_41254</name>
</gene>
<evidence type="ECO:0000313" key="2">
    <source>
        <dbReference type="Proteomes" id="UP001190700"/>
    </source>
</evidence>
<protein>
    <submittedName>
        <fullName evidence="1">Uncharacterized protein</fullName>
    </submittedName>
</protein>
<dbReference type="Proteomes" id="UP001190700">
    <property type="component" value="Unassembled WGS sequence"/>
</dbReference>
<sequence length="358" mass="41134">MVASPVLQRSAIRSTIEAVRRCITDGLENVAPQKDDINCIVRLPYLCPKKSFGKCELTMTKGKKKTLVEESHHVKNAHDKIESVSDDTMWPMDDIDEDEEALSTVSQSVPALTSKTGRDSTREDLLTVQLLLQAMKEYRTFTKKAKSTTDLKKADVQNELQKLARGRHQFALDRIDEVVINILCRASSDATLPQELRLVLPWLNLYSYTVEVTECSNEWSVRINLDDRDALRHKKLTLLCSELSSEQIESAYSKYQDAFTDIRNNALLEVVYIQRTRTSEKLDKKQRLGEDLVAVTTPGLKRECKFTIHNERVMTVYLMLHSLARWKDSQTLLEKSDRDYLAILTLLLHRYPEQNTEN</sequence>
<organism evidence="1 2">
    <name type="scientific">Cymbomonas tetramitiformis</name>
    <dbReference type="NCBI Taxonomy" id="36881"/>
    <lineage>
        <taxon>Eukaryota</taxon>
        <taxon>Viridiplantae</taxon>
        <taxon>Chlorophyta</taxon>
        <taxon>Pyramimonadophyceae</taxon>
        <taxon>Pyramimonadales</taxon>
        <taxon>Pyramimonadaceae</taxon>
        <taxon>Cymbomonas</taxon>
    </lineage>
</organism>
<dbReference type="AlphaFoldDB" id="A0AAE0F2P6"/>
<reference evidence="1 2" key="1">
    <citation type="journal article" date="2015" name="Genome Biol. Evol.">
        <title>Comparative Genomics of a Bacterivorous Green Alga Reveals Evolutionary Causalities and Consequences of Phago-Mixotrophic Mode of Nutrition.</title>
        <authorList>
            <person name="Burns J.A."/>
            <person name="Paasch A."/>
            <person name="Narechania A."/>
            <person name="Kim E."/>
        </authorList>
    </citation>
    <scope>NUCLEOTIDE SEQUENCE [LARGE SCALE GENOMIC DNA]</scope>
    <source>
        <strain evidence="1 2">PLY_AMNH</strain>
    </source>
</reference>
<accession>A0AAE0F2P6</accession>
<keyword evidence="2" id="KW-1185">Reference proteome</keyword>
<dbReference type="EMBL" id="LGRX02027467">
    <property type="protein sequence ID" value="KAK3249309.1"/>
    <property type="molecule type" value="Genomic_DNA"/>
</dbReference>
<proteinExistence type="predicted"/>
<comment type="caution">
    <text evidence="1">The sequence shown here is derived from an EMBL/GenBank/DDBJ whole genome shotgun (WGS) entry which is preliminary data.</text>
</comment>
<name>A0AAE0F2P6_9CHLO</name>
<evidence type="ECO:0000313" key="1">
    <source>
        <dbReference type="EMBL" id="KAK3249309.1"/>
    </source>
</evidence>